<dbReference type="PIR" id="G70397">
    <property type="entry name" value="G70397"/>
</dbReference>
<feature type="domain" description="Core-binding (CB)" evidence="7">
    <location>
        <begin position="1"/>
        <end position="79"/>
    </location>
</feature>
<dbReference type="GO" id="GO:0009037">
    <property type="term" value="F:tyrosine-based site-specific recombinase activity"/>
    <property type="evidence" value="ECO:0000318"/>
    <property type="project" value="GO_Central"/>
</dbReference>
<dbReference type="OrthoDB" id="283809at2"/>
<dbReference type="PANTHER" id="PTHR30349:SF81">
    <property type="entry name" value="TYROSINE RECOMBINASE XERC"/>
    <property type="match status" value="1"/>
</dbReference>
<evidence type="ECO:0008006" key="10">
    <source>
        <dbReference type="Google" id="ProtNLM"/>
    </source>
</evidence>
<organism evidence="8 9">
    <name type="scientific">Aquifex aeolicus (strain VF5)</name>
    <dbReference type="NCBI Taxonomy" id="224324"/>
    <lineage>
        <taxon>Bacteria</taxon>
        <taxon>Pseudomonadati</taxon>
        <taxon>Aquificota</taxon>
        <taxon>Aquificia</taxon>
        <taxon>Aquificales</taxon>
        <taxon>Aquificaceae</taxon>
        <taxon>Aquifex</taxon>
    </lineage>
</organism>
<dbReference type="HOGENOM" id="CLU_965669_0_0_0"/>
<dbReference type="PROSITE" id="PS51898">
    <property type="entry name" value="TYR_RECOMBINASE"/>
    <property type="match status" value="1"/>
</dbReference>
<reference evidence="8 9" key="1">
    <citation type="journal article" date="1998" name="Nature">
        <title>The complete genome of the hyperthermophilic bacterium Aquifex aeolicus.</title>
        <authorList>
            <person name="Deckert G."/>
            <person name="Warren P.V."/>
            <person name="Gaasterland T."/>
            <person name="Young W.G."/>
            <person name="Lenox A.L."/>
            <person name="Graham D.E."/>
            <person name="Overbeek R."/>
            <person name="Snead M.A."/>
            <person name="Keller M."/>
            <person name="Aujay M."/>
            <person name="Huber R."/>
            <person name="Feldman R.A."/>
            <person name="Short J.M."/>
            <person name="Olson G.J."/>
            <person name="Swanson R.V."/>
        </authorList>
    </citation>
    <scope>NUCLEOTIDE SEQUENCE [LARGE SCALE GENOMIC DNA]</scope>
    <source>
        <strain evidence="8 9">VF5</strain>
    </source>
</reference>
<dbReference type="InterPro" id="IPR013762">
    <property type="entry name" value="Integrase-like_cat_sf"/>
</dbReference>
<dbReference type="PANTHER" id="PTHR30349">
    <property type="entry name" value="PHAGE INTEGRASE-RELATED"/>
    <property type="match status" value="1"/>
</dbReference>
<dbReference type="GO" id="GO:0007059">
    <property type="term" value="P:chromosome segregation"/>
    <property type="evidence" value="ECO:0000318"/>
    <property type="project" value="GO_Central"/>
</dbReference>
<keyword evidence="4" id="KW-0233">DNA recombination</keyword>
<dbReference type="InParanoid" id="O67210"/>
<dbReference type="InterPro" id="IPR002104">
    <property type="entry name" value="Integrase_catalytic"/>
</dbReference>
<dbReference type="InterPro" id="IPR004107">
    <property type="entry name" value="Integrase_SAM-like_N"/>
</dbReference>
<dbReference type="InterPro" id="IPR050090">
    <property type="entry name" value="Tyrosine_recombinase_XerCD"/>
</dbReference>
<evidence type="ECO:0000259" key="6">
    <source>
        <dbReference type="PROSITE" id="PS51898"/>
    </source>
</evidence>
<dbReference type="AlphaFoldDB" id="O67210"/>
<evidence type="ECO:0000256" key="3">
    <source>
        <dbReference type="ARBA" id="ARBA00023125"/>
    </source>
</evidence>
<evidence type="ECO:0000259" key="7">
    <source>
        <dbReference type="PROSITE" id="PS51900"/>
    </source>
</evidence>
<dbReference type="Gene3D" id="1.10.150.130">
    <property type="match status" value="1"/>
</dbReference>
<dbReference type="eggNOG" id="COG0582">
    <property type="taxonomic scope" value="Bacteria"/>
</dbReference>
<dbReference type="PROSITE" id="PS51900">
    <property type="entry name" value="CB"/>
    <property type="match status" value="1"/>
</dbReference>
<accession>O67210</accession>
<evidence type="ECO:0000256" key="2">
    <source>
        <dbReference type="ARBA" id="ARBA00022908"/>
    </source>
</evidence>
<dbReference type="EnsemblBacteria" id="AAC07178">
    <property type="protein sequence ID" value="AAC07178"/>
    <property type="gene ID" value="aq_1137"/>
</dbReference>
<keyword evidence="2" id="KW-0229">DNA integration</keyword>
<dbReference type="Gene3D" id="1.10.443.10">
    <property type="entry name" value="Intergrase catalytic core"/>
    <property type="match status" value="1"/>
</dbReference>
<dbReference type="PATRIC" id="fig|224324.8.peg.885"/>
<dbReference type="Pfam" id="PF02899">
    <property type="entry name" value="Phage_int_SAM_1"/>
    <property type="match status" value="1"/>
</dbReference>
<dbReference type="GO" id="GO:0003677">
    <property type="term" value="F:DNA binding"/>
    <property type="evidence" value="ECO:0000318"/>
    <property type="project" value="GO_Central"/>
</dbReference>
<dbReference type="RefSeq" id="WP_010880712.1">
    <property type="nucleotide sequence ID" value="NC_000918.1"/>
</dbReference>
<feature type="domain" description="Tyr recombinase" evidence="6">
    <location>
        <begin position="110"/>
        <end position="284"/>
    </location>
</feature>
<dbReference type="InterPro" id="IPR011010">
    <property type="entry name" value="DNA_brk_join_enz"/>
</dbReference>
<dbReference type="GO" id="GO:0006310">
    <property type="term" value="P:DNA recombination"/>
    <property type="evidence" value="ECO:0000318"/>
    <property type="project" value="GO_Central"/>
</dbReference>
<dbReference type="SUPFAM" id="SSF56349">
    <property type="entry name" value="DNA breaking-rejoining enzymes"/>
    <property type="match status" value="1"/>
</dbReference>
<gene>
    <name evidence="8" type="ordered locus">aq_1137</name>
</gene>
<keyword evidence="3 5" id="KW-0238">DNA-binding</keyword>
<evidence type="ECO:0000256" key="5">
    <source>
        <dbReference type="PROSITE-ProRule" id="PRU01248"/>
    </source>
</evidence>
<dbReference type="Pfam" id="PF00589">
    <property type="entry name" value="Phage_integrase"/>
    <property type="match status" value="1"/>
</dbReference>
<proteinExistence type="predicted"/>
<dbReference type="Proteomes" id="UP000000798">
    <property type="component" value="Chromosome"/>
</dbReference>
<keyword evidence="9" id="KW-1185">Reference proteome</keyword>
<evidence type="ECO:0000256" key="4">
    <source>
        <dbReference type="ARBA" id="ARBA00023172"/>
    </source>
</evidence>
<evidence type="ECO:0000313" key="9">
    <source>
        <dbReference type="Proteomes" id="UP000000798"/>
    </source>
</evidence>
<dbReference type="GO" id="GO:0071139">
    <property type="term" value="P:resolution of DNA recombination intermediates"/>
    <property type="evidence" value="ECO:0000318"/>
    <property type="project" value="GO_Central"/>
</dbReference>
<sequence>MGVLEAWERHLEKTKSQKTKETYLMLVKEFFKFHKVDEKEIIENLKPSMVYRFVDESDLNPSSLLTTLSALRYFLKFLTRREYIEKSMYESLKAAIEEAREELNAKKTPRYPRALTREEIEAIFEKVKGKKYEKIYTLFLYSGIRLGEYEKLSEENFFMDKSGILWIKLTPEMTKRNKGRLVPILSPDKDETLKVTEKLSRWIEDFEGNFRVKRGVLQVYTDRLSKRLNIDFSIHSFRHTYITNLINSGFPIEVVKEFAGHSSIKTTVETYYKFSQKRAQELVRNFLFSQ</sequence>
<dbReference type="STRING" id="224324.aq_1137"/>
<dbReference type="EMBL" id="AE000657">
    <property type="protein sequence ID" value="AAC07178.1"/>
    <property type="molecule type" value="Genomic_DNA"/>
</dbReference>
<protein>
    <recommendedName>
        <fullName evidence="10">Integrase</fullName>
    </recommendedName>
</protein>
<dbReference type="InterPro" id="IPR044068">
    <property type="entry name" value="CB"/>
</dbReference>
<evidence type="ECO:0000313" key="8">
    <source>
        <dbReference type="EMBL" id="AAC07178.1"/>
    </source>
</evidence>
<name>O67210_AQUAE</name>
<keyword evidence="1" id="KW-0159">Chromosome partition</keyword>
<evidence type="ECO:0000256" key="1">
    <source>
        <dbReference type="ARBA" id="ARBA00022829"/>
    </source>
</evidence>
<dbReference type="GO" id="GO:0048476">
    <property type="term" value="C:Holliday junction resolvase complex"/>
    <property type="evidence" value="ECO:0000318"/>
    <property type="project" value="GO_Central"/>
</dbReference>
<dbReference type="KEGG" id="aae:aq_1137"/>
<dbReference type="InterPro" id="IPR010998">
    <property type="entry name" value="Integrase_recombinase_N"/>
</dbReference>